<reference evidence="1" key="1">
    <citation type="journal article" date="2017" name="Science">
        <title>Giant viruses with an expanded complement of translation system components.</title>
        <authorList>
            <person name="Schulz F."/>
            <person name="Yutin N."/>
            <person name="Ivanova N.N."/>
            <person name="Ortega D.R."/>
            <person name="Lee T.K."/>
            <person name="Vierheilig J."/>
            <person name="Daims H."/>
            <person name="Horn M."/>
            <person name="Wagner M."/>
            <person name="Jensen G.J."/>
            <person name="Kyrpides N.C."/>
            <person name="Koonin E.V."/>
            <person name="Woyke T."/>
        </authorList>
    </citation>
    <scope>NUCLEOTIDE SEQUENCE</scope>
    <source>
        <strain evidence="1">CTV1</strain>
    </source>
</reference>
<sequence length="235" mass="27723">MIYCNDPVDYEEYDSINDNLKKENFDNRTSLYYKIIRLRKMDPIISVDLNDDKCFKFYDKWDPYTGERLGKDPDGPLCFHPDVLIQYFYTNRLSNLWVESCDGFQGYYDIALGSGEDINIESRGKCPEKYLFRLPIIDCYLSNDHNNNIITMGPKLSNEEIKQIDDLANAHGDNYQIMFGKKRPNLSIMKKYYDMAISKIHHIENVDLSKFSPQDLKLLYEKYNRSAVDFLKAYK</sequence>
<gene>
    <name evidence="1" type="ORF">Catovirus_1_1061</name>
</gene>
<name>A0A1V0SBF3_9VIRU</name>
<proteinExistence type="predicted"/>
<protein>
    <submittedName>
        <fullName evidence="1">Uncharacterized protein</fullName>
    </submittedName>
</protein>
<organism evidence="1">
    <name type="scientific">Catovirus CTV1</name>
    <dbReference type="NCBI Taxonomy" id="1977631"/>
    <lineage>
        <taxon>Viruses</taxon>
        <taxon>Varidnaviria</taxon>
        <taxon>Bamfordvirae</taxon>
        <taxon>Nucleocytoviricota</taxon>
        <taxon>Megaviricetes</taxon>
        <taxon>Imitervirales</taxon>
        <taxon>Mimiviridae</taxon>
        <taxon>Klosneuvirinae</taxon>
        <taxon>Catovirus</taxon>
    </lineage>
</organism>
<accession>A0A1V0SBF3</accession>
<dbReference type="EMBL" id="KY684083">
    <property type="protein sequence ID" value="ARF09011.1"/>
    <property type="molecule type" value="Genomic_DNA"/>
</dbReference>
<evidence type="ECO:0000313" key="1">
    <source>
        <dbReference type="EMBL" id="ARF09011.1"/>
    </source>
</evidence>